<evidence type="ECO:0000313" key="3">
    <source>
        <dbReference type="Proteomes" id="UP000799776"/>
    </source>
</evidence>
<proteinExistence type="predicted"/>
<feature type="compositionally biased region" description="Basic and acidic residues" evidence="1">
    <location>
        <begin position="383"/>
        <end position="415"/>
    </location>
</feature>
<keyword evidence="3" id="KW-1185">Reference proteome</keyword>
<reference evidence="2" key="1">
    <citation type="journal article" date="2020" name="Stud. Mycol.">
        <title>101 Dothideomycetes genomes: a test case for predicting lifestyles and emergence of pathogens.</title>
        <authorList>
            <person name="Haridas S."/>
            <person name="Albert R."/>
            <person name="Binder M."/>
            <person name="Bloem J."/>
            <person name="Labutti K."/>
            <person name="Salamov A."/>
            <person name="Andreopoulos B."/>
            <person name="Baker S."/>
            <person name="Barry K."/>
            <person name="Bills G."/>
            <person name="Bluhm B."/>
            <person name="Cannon C."/>
            <person name="Castanera R."/>
            <person name="Culley D."/>
            <person name="Daum C."/>
            <person name="Ezra D."/>
            <person name="Gonzalez J."/>
            <person name="Henrissat B."/>
            <person name="Kuo A."/>
            <person name="Liang C."/>
            <person name="Lipzen A."/>
            <person name="Lutzoni F."/>
            <person name="Magnuson J."/>
            <person name="Mondo S."/>
            <person name="Nolan M."/>
            <person name="Ohm R."/>
            <person name="Pangilinan J."/>
            <person name="Park H.-J."/>
            <person name="Ramirez L."/>
            <person name="Alfaro M."/>
            <person name="Sun H."/>
            <person name="Tritt A."/>
            <person name="Yoshinaga Y."/>
            <person name="Zwiers L.-H."/>
            <person name="Turgeon B."/>
            <person name="Goodwin S."/>
            <person name="Spatafora J."/>
            <person name="Crous P."/>
            <person name="Grigoriev I."/>
        </authorList>
    </citation>
    <scope>NUCLEOTIDE SEQUENCE</scope>
    <source>
        <strain evidence="2">CBS 121410</strain>
    </source>
</reference>
<evidence type="ECO:0000313" key="2">
    <source>
        <dbReference type="EMBL" id="KAF2086618.1"/>
    </source>
</evidence>
<evidence type="ECO:0000256" key="1">
    <source>
        <dbReference type="SAM" id="MobiDB-lite"/>
    </source>
</evidence>
<accession>A0A9P4HVD0</accession>
<protein>
    <recommendedName>
        <fullName evidence="4">F-box domain-containing protein</fullName>
    </recommendedName>
</protein>
<sequence>MDRLSQELIASIIRYLYNSEKPHPSITRLHKYATVSRSWQYAVERITFCELHIQSSELSHCLDTLRSAQKHRRSLIKQLDLEIILPDYSDEVCLEGETDQEIEDNSRAFTEAVRKLFQIVRVLDTPSNGLHVALSNLRAPNDDVHPKMYNRERFPGGFHPQSTWTARYRGNFVELLEPEALPLVTGVSTFTGDIKFPRNVEPASIVDIATKFQNLEEFTIFTFDYRTFGKEARVKNRTAFAESLLSFRELPLQKLVIDTRTQGQTDERAKIKFFHLPGTTDPLSRALHRVFQNLTSLQLLGCHIISPELFWPSDAESTHPSWPNLRSFSVQFDPRTPHGDWYFMRDPDAPMHPEYVEEYEPFYINPAEDGDGEPAVTANETAEGSKNEANDGAKEGDDGKTGEHENDNEADKDGNNSDNEDGEDDSDDDTSSSSSFDTESSGSDHGGFREMPEAQFRGRPKPATINPLLIAAARAVRCMLRLNDFELSTPTRDDLYDDESHRITTRRFGLTYQRNYRRTDREDSTLTWLVGKWRPDDEVEACWRETIGPNGEFFFK</sequence>
<feature type="compositionally biased region" description="Acidic residues" evidence="1">
    <location>
        <begin position="418"/>
        <end position="430"/>
    </location>
</feature>
<feature type="compositionally biased region" description="Low complexity" evidence="1">
    <location>
        <begin position="431"/>
        <end position="443"/>
    </location>
</feature>
<organism evidence="2 3">
    <name type="scientific">Saccharata proteae CBS 121410</name>
    <dbReference type="NCBI Taxonomy" id="1314787"/>
    <lineage>
        <taxon>Eukaryota</taxon>
        <taxon>Fungi</taxon>
        <taxon>Dikarya</taxon>
        <taxon>Ascomycota</taxon>
        <taxon>Pezizomycotina</taxon>
        <taxon>Dothideomycetes</taxon>
        <taxon>Dothideomycetes incertae sedis</taxon>
        <taxon>Botryosphaeriales</taxon>
        <taxon>Saccharataceae</taxon>
        <taxon>Saccharata</taxon>
    </lineage>
</organism>
<name>A0A9P4HVD0_9PEZI</name>
<evidence type="ECO:0008006" key="4">
    <source>
        <dbReference type="Google" id="ProtNLM"/>
    </source>
</evidence>
<dbReference type="Proteomes" id="UP000799776">
    <property type="component" value="Unassembled WGS sequence"/>
</dbReference>
<dbReference type="EMBL" id="ML978723">
    <property type="protein sequence ID" value="KAF2086618.1"/>
    <property type="molecule type" value="Genomic_DNA"/>
</dbReference>
<comment type="caution">
    <text evidence="2">The sequence shown here is derived from an EMBL/GenBank/DDBJ whole genome shotgun (WGS) entry which is preliminary data.</text>
</comment>
<feature type="region of interest" description="Disordered" evidence="1">
    <location>
        <begin position="364"/>
        <end position="461"/>
    </location>
</feature>
<dbReference type="OrthoDB" id="5985073at2759"/>
<dbReference type="AlphaFoldDB" id="A0A9P4HVD0"/>
<gene>
    <name evidence="2" type="ORF">K490DRAFT_66401</name>
</gene>